<keyword evidence="11" id="KW-1185">Reference proteome</keyword>
<dbReference type="GO" id="GO:0046872">
    <property type="term" value="F:metal ion binding"/>
    <property type="evidence" value="ECO:0007669"/>
    <property type="project" value="UniProtKB-KW"/>
</dbReference>
<dbReference type="UniPathway" id="UPA00252">
    <property type="reaction ID" value="UER00325"/>
</dbReference>
<comment type="catalytic activity">
    <reaction evidence="6">
        <text>Fe-coproporphyrin III + 2 H(+) = coproporphyrin III + Fe(2+)</text>
        <dbReference type="Rhea" id="RHEA:49572"/>
        <dbReference type="ChEBI" id="CHEBI:15378"/>
        <dbReference type="ChEBI" id="CHEBI:29033"/>
        <dbReference type="ChEBI" id="CHEBI:68438"/>
        <dbReference type="ChEBI" id="CHEBI:131725"/>
        <dbReference type="EC" id="4.99.1.9"/>
    </reaction>
    <physiologicalReaction direction="right-to-left" evidence="6">
        <dbReference type="Rhea" id="RHEA:49574"/>
    </physiologicalReaction>
</comment>
<accession>A0A512DNX3</accession>
<dbReference type="PANTHER" id="PTHR11108">
    <property type="entry name" value="FERROCHELATASE"/>
    <property type="match status" value="1"/>
</dbReference>
<evidence type="ECO:0000256" key="6">
    <source>
        <dbReference type="ARBA" id="ARBA00024536"/>
    </source>
</evidence>
<feature type="binding site" evidence="7">
    <location>
        <position position="274"/>
    </location>
    <ligand>
        <name>Fe(2+)</name>
        <dbReference type="ChEBI" id="CHEBI:29033"/>
    </ligand>
</feature>
<proteinExistence type="inferred from homology"/>
<keyword evidence="7 8" id="KW-0963">Cytoplasm</keyword>
<dbReference type="Proteomes" id="UP000321523">
    <property type="component" value="Unassembled WGS sequence"/>
</dbReference>
<evidence type="ECO:0000256" key="5">
    <source>
        <dbReference type="ARBA" id="ARBA00023244"/>
    </source>
</evidence>
<evidence type="ECO:0000256" key="3">
    <source>
        <dbReference type="ARBA" id="ARBA00023133"/>
    </source>
</evidence>
<comment type="subcellular location">
    <subcellularLocation>
        <location evidence="7 8">Cytoplasm</location>
    </subcellularLocation>
</comment>
<dbReference type="GO" id="GO:0004325">
    <property type="term" value="F:ferrochelatase activity"/>
    <property type="evidence" value="ECO:0007669"/>
    <property type="project" value="UniProtKB-UniRule"/>
</dbReference>
<dbReference type="PROSITE" id="PS00534">
    <property type="entry name" value="FERROCHELATASE"/>
    <property type="match status" value="1"/>
</dbReference>
<protein>
    <recommendedName>
        <fullName evidence="7 8">Ferrochelatase</fullName>
        <ecNumber evidence="7 8">4.98.1.1</ecNumber>
    </recommendedName>
    <alternativeName>
        <fullName evidence="7">Heme synthase</fullName>
    </alternativeName>
    <alternativeName>
        <fullName evidence="7">Protoheme ferro-lyase</fullName>
    </alternativeName>
</protein>
<comment type="caution">
    <text evidence="10">The sequence shown here is derived from an EMBL/GenBank/DDBJ whole genome shotgun (WGS) entry which is preliminary data.</text>
</comment>
<dbReference type="Pfam" id="PF00762">
    <property type="entry name" value="Ferrochelatase"/>
    <property type="match status" value="1"/>
</dbReference>
<evidence type="ECO:0000256" key="9">
    <source>
        <dbReference type="SAM" id="MobiDB-lite"/>
    </source>
</evidence>
<comment type="function">
    <text evidence="7 8">Catalyzes the ferrous insertion into protoporphyrin IX.</text>
</comment>
<dbReference type="NCBIfam" id="TIGR00109">
    <property type="entry name" value="hemH"/>
    <property type="match status" value="1"/>
</dbReference>
<dbReference type="AlphaFoldDB" id="A0A512DNX3"/>
<evidence type="ECO:0000313" key="11">
    <source>
        <dbReference type="Proteomes" id="UP000321523"/>
    </source>
</evidence>
<comment type="similarity">
    <text evidence="1 7 8">Belongs to the ferrochelatase family.</text>
</comment>
<dbReference type="HAMAP" id="MF_00323">
    <property type="entry name" value="Ferrochelatase"/>
    <property type="match status" value="1"/>
</dbReference>
<dbReference type="CDD" id="cd03411">
    <property type="entry name" value="Ferrochelatase_N"/>
    <property type="match status" value="1"/>
</dbReference>
<dbReference type="GO" id="GO:0006783">
    <property type="term" value="P:heme biosynthetic process"/>
    <property type="evidence" value="ECO:0007669"/>
    <property type="project" value="UniProtKB-UniRule"/>
</dbReference>
<evidence type="ECO:0000256" key="1">
    <source>
        <dbReference type="ARBA" id="ARBA00007718"/>
    </source>
</evidence>
<dbReference type="SUPFAM" id="SSF53800">
    <property type="entry name" value="Chelatase"/>
    <property type="match status" value="1"/>
</dbReference>
<organism evidence="10 11">
    <name type="scientific">Skermanella aerolata</name>
    <dbReference type="NCBI Taxonomy" id="393310"/>
    <lineage>
        <taxon>Bacteria</taxon>
        <taxon>Pseudomonadati</taxon>
        <taxon>Pseudomonadota</taxon>
        <taxon>Alphaproteobacteria</taxon>
        <taxon>Rhodospirillales</taxon>
        <taxon>Azospirillaceae</taxon>
        <taxon>Skermanella</taxon>
    </lineage>
</organism>
<keyword evidence="7" id="KW-0479">Metal-binding</keyword>
<evidence type="ECO:0000256" key="4">
    <source>
        <dbReference type="ARBA" id="ARBA00023239"/>
    </source>
</evidence>
<comment type="pathway">
    <text evidence="7 8">Porphyrin-containing compound metabolism; protoheme biosynthesis; protoheme from protoporphyrin-IX: step 1/1.</text>
</comment>
<dbReference type="Gene3D" id="3.40.50.1400">
    <property type="match status" value="2"/>
</dbReference>
<comment type="catalytic activity">
    <reaction evidence="7 8">
        <text>heme b + 2 H(+) = protoporphyrin IX + Fe(2+)</text>
        <dbReference type="Rhea" id="RHEA:22584"/>
        <dbReference type="ChEBI" id="CHEBI:15378"/>
        <dbReference type="ChEBI" id="CHEBI:29033"/>
        <dbReference type="ChEBI" id="CHEBI:57306"/>
        <dbReference type="ChEBI" id="CHEBI:60344"/>
        <dbReference type="EC" id="4.98.1.1"/>
    </reaction>
</comment>
<dbReference type="InterPro" id="IPR001015">
    <property type="entry name" value="Ferrochelatase"/>
</dbReference>
<dbReference type="RefSeq" id="WP_044428349.1">
    <property type="nucleotide sequence ID" value="NZ_BJYZ01000009.1"/>
</dbReference>
<keyword evidence="4 7" id="KW-0456">Lyase</keyword>
<feature type="binding site" evidence="7">
    <location>
        <position position="194"/>
    </location>
    <ligand>
        <name>Fe(2+)</name>
        <dbReference type="ChEBI" id="CHEBI:29033"/>
    </ligand>
</feature>
<keyword evidence="5 7" id="KW-0627">Porphyrin biosynthesis</keyword>
<dbReference type="PANTHER" id="PTHR11108:SF1">
    <property type="entry name" value="FERROCHELATASE, MITOCHONDRIAL"/>
    <property type="match status" value="1"/>
</dbReference>
<dbReference type="EMBL" id="BJYZ01000009">
    <property type="protein sequence ID" value="GEO38194.1"/>
    <property type="molecule type" value="Genomic_DNA"/>
</dbReference>
<dbReference type="OrthoDB" id="9809741at2"/>
<dbReference type="InterPro" id="IPR019772">
    <property type="entry name" value="Ferrochelatase_AS"/>
</dbReference>
<feature type="region of interest" description="Disordered" evidence="9">
    <location>
        <begin position="341"/>
        <end position="366"/>
    </location>
</feature>
<dbReference type="GO" id="GO:0005737">
    <property type="term" value="C:cytoplasm"/>
    <property type="evidence" value="ECO:0007669"/>
    <property type="project" value="UniProtKB-SubCell"/>
</dbReference>
<keyword evidence="3 7" id="KW-0350">Heme biosynthesis</keyword>
<evidence type="ECO:0000256" key="8">
    <source>
        <dbReference type="RuleBase" id="RU000607"/>
    </source>
</evidence>
<dbReference type="CDD" id="cd00419">
    <property type="entry name" value="Ferrochelatase_C"/>
    <property type="match status" value="1"/>
</dbReference>
<evidence type="ECO:0000313" key="10">
    <source>
        <dbReference type="EMBL" id="GEO38194.1"/>
    </source>
</evidence>
<evidence type="ECO:0000256" key="2">
    <source>
        <dbReference type="ARBA" id="ARBA00023004"/>
    </source>
</evidence>
<dbReference type="EC" id="4.98.1.1" evidence="7 8"/>
<dbReference type="InterPro" id="IPR033659">
    <property type="entry name" value="Ferrochelatase_N"/>
</dbReference>
<gene>
    <name evidence="7 10" type="primary">hemH</name>
    <name evidence="10" type="ORF">SAE02_23420</name>
</gene>
<name>A0A512DNX3_9PROT</name>
<keyword evidence="2 7" id="KW-0408">Iron</keyword>
<reference evidence="10 11" key="1">
    <citation type="submission" date="2019-07" db="EMBL/GenBank/DDBJ databases">
        <title>Whole genome shotgun sequence of Skermanella aerolata NBRC 106429.</title>
        <authorList>
            <person name="Hosoyama A."/>
            <person name="Uohara A."/>
            <person name="Ohji S."/>
            <person name="Ichikawa N."/>
        </authorList>
    </citation>
    <scope>NUCLEOTIDE SEQUENCE [LARGE SCALE GENOMIC DNA]</scope>
    <source>
        <strain evidence="10 11">NBRC 106429</strain>
    </source>
</reference>
<evidence type="ECO:0000256" key="7">
    <source>
        <dbReference type="HAMAP-Rule" id="MF_00323"/>
    </source>
</evidence>
<sequence>MPNQKTAVVLFNLGGPDSPDAVRPFLFNLFNDPAILRIPGVFRTPLAYLLARRRAKPAGEIYEILGGKSPLLENTQAQARAIEAALGDLGEVKAFIAMRYWHPMSDETAEQVRQFDPDRIVLLPLYPQFSTTTTASSEKMWFQAAKAAGLDKPTVTVCCYPTEPGFIKAAAGLIRSGIEEAGAHGKPRVLFSSHGLPKKVVQAGDPYQWQCERTAEAIVRELNVPDLDWVSCYQSRVGPLEWIGPSTDAEIERAGADGVPLVVVPIAFVSEHSETLVEIEVEYRELAHEKGVPHFVRVPTVGVEDGFVQGLARLVRQAVAGEVKMCSQAGGRICPDGFQGCPQRAGQASRGQPAAAGQTKRPLAAE</sequence>
<dbReference type="InterPro" id="IPR033644">
    <property type="entry name" value="Ferrochelatase_C"/>
</dbReference>